<evidence type="ECO:0000256" key="12">
    <source>
        <dbReference type="ARBA" id="ARBA00031636"/>
    </source>
</evidence>
<organism evidence="14 15">
    <name type="scientific">Defluviitalea saccharophila</name>
    <dbReference type="NCBI Taxonomy" id="879970"/>
    <lineage>
        <taxon>Bacteria</taxon>
        <taxon>Bacillati</taxon>
        <taxon>Bacillota</taxon>
        <taxon>Clostridia</taxon>
        <taxon>Lachnospirales</taxon>
        <taxon>Defluviitaleaceae</taxon>
        <taxon>Defluviitalea</taxon>
    </lineage>
</organism>
<evidence type="ECO:0000256" key="5">
    <source>
        <dbReference type="ARBA" id="ARBA00022448"/>
    </source>
</evidence>
<reference evidence="14 15" key="1">
    <citation type="submission" date="2023-03" db="EMBL/GenBank/DDBJ databases">
        <title>Novel Species.</title>
        <authorList>
            <person name="Ma S."/>
        </authorList>
    </citation>
    <scope>NUCLEOTIDE SEQUENCE [LARGE SCALE GENOMIC DNA]</scope>
    <source>
        <strain evidence="14 15">LIND6LT2</strain>
    </source>
</reference>
<evidence type="ECO:0000256" key="9">
    <source>
        <dbReference type="ARBA" id="ARBA00022989"/>
    </source>
</evidence>
<keyword evidence="5" id="KW-0813">Transport</keyword>
<feature type="transmembrane region" description="Helical" evidence="13">
    <location>
        <begin position="149"/>
        <end position="170"/>
    </location>
</feature>
<keyword evidence="9 13" id="KW-1133">Transmembrane helix</keyword>
<feature type="transmembrane region" description="Helical" evidence="13">
    <location>
        <begin position="182"/>
        <end position="202"/>
    </location>
</feature>
<dbReference type="PIRSF" id="PIRSF006603">
    <property type="entry name" value="DinF"/>
    <property type="match status" value="1"/>
</dbReference>
<evidence type="ECO:0000256" key="2">
    <source>
        <dbReference type="ARBA" id="ARBA00004651"/>
    </source>
</evidence>
<feature type="transmembrane region" description="Helical" evidence="13">
    <location>
        <begin position="342"/>
        <end position="362"/>
    </location>
</feature>
<dbReference type="InterPro" id="IPR050222">
    <property type="entry name" value="MATE_MdtK"/>
</dbReference>
<evidence type="ECO:0000256" key="3">
    <source>
        <dbReference type="ARBA" id="ARBA00010199"/>
    </source>
</evidence>
<keyword evidence="7" id="KW-1003">Cell membrane</keyword>
<keyword evidence="15" id="KW-1185">Reference proteome</keyword>
<dbReference type="RefSeq" id="WP_341877949.1">
    <property type="nucleotide sequence ID" value="NZ_CP121687.1"/>
</dbReference>
<dbReference type="InterPro" id="IPR048279">
    <property type="entry name" value="MdtK-like"/>
</dbReference>
<evidence type="ECO:0000256" key="11">
    <source>
        <dbReference type="ARBA" id="ARBA00023136"/>
    </source>
</evidence>
<accession>A0ABZ2Y6K7</accession>
<feature type="transmembrane region" description="Helical" evidence="13">
    <location>
        <begin position="208"/>
        <end position="232"/>
    </location>
</feature>
<comment type="subcellular location">
    <subcellularLocation>
        <location evidence="2">Cell membrane</location>
        <topology evidence="2">Multi-pass membrane protein</topology>
    </subcellularLocation>
</comment>
<evidence type="ECO:0000313" key="14">
    <source>
        <dbReference type="EMBL" id="WZL70986.1"/>
    </source>
</evidence>
<feature type="transmembrane region" description="Helical" evidence="13">
    <location>
        <begin position="27"/>
        <end position="52"/>
    </location>
</feature>
<keyword evidence="8 13" id="KW-0812">Transmembrane</keyword>
<feature type="transmembrane region" description="Helical" evidence="13">
    <location>
        <begin position="72"/>
        <end position="94"/>
    </location>
</feature>
<dbReference type="Proteomes" id="UP001486565">
    <property type="component" value="Chromosome"/>
</dbReference>
<dbReference type="Pfam" id="PF01554">
    <property type="entry name" value="MatE"/>
    <property type="match status" value="2"/>
</dbReference>
<feature type="transmembrane region" description="Helical" evidence="13">
    <location>
        <begin position="106"/>
        <end position="129"/>
    </location>
</feature>
<name>A0ABZ2Y6K7_9FIRM</name>
<comment type="similarity">
    <text evidence="3">Belongs to the multi antimicrobial extrusion (MATE) (TC 2.A.66.1) family.</text>
</comment>
<feature type="transmembrane region" description="Helical" evidence="13">
    <location>
        <begin position="276"/>
        <end position="301"/>
    </location>
</feature>
<dbReference type="PANTHER" id="PTHR43298">
    <property type="entry name" value="MULTIDRUG RESISTANCE PROTEIN NORM-RELATED"/>
    <property type="match status" value="1"/>
</dbReference>
<keyword evidence="6" id="KW-0050">Antiport</keyword>
<evidence type="ECO:0000256" key="1">
    <source>
        <dbReference type="ARBA" id="ARBA00003408"/>
    </source>
</evidence>
<dbReference type="CDD" id="cd13137">
    <property type="entry name" value="MATE_NorM_like"/>
    <property type="match status" value="1"/>
</dbReference>
<evidence type="ECO:0000256" key="7">
    <source>
        <dbReference type="ARBA" id="ARBA00022475"/>
    </source>
</evidence>
<dbReference type="PANTHER" id="PTHR43298:SF2">
    <property type="entry name" value="FMN_FAD EXPORTER YEEO-RELATED"/>
    <property type="match status" value="1"/>
</dbReference>
<dbReference type="InterPro" id="IPR002528">
    <property type="entry name" value="MATE_fam"/>
</dbReference>
<evidence type="ECO:0000256" key="8">
    <source>
        <dbReference type="ARBA" id="ARBA00022692"/>
    </source>
</evidence>
<comment type="function">
    <text evidence="1">Multidrug efflux pump.</text>
</comment>
<dbReference type="NCBIfam" id="TIGR00797">
    <property type="entry name" value="matE"/>
    <property type="match status" value="1"/>
</dbReference>
<keyword evidence="11 13" id="KW-0472">Membrane</keyword>
<sequence length="465" mass="50111">MIKNYASKKLNTVHNLLSNTQKDVLGIAWPVLVELLLGSLFGMIDMIMLGRIADPAIAAASISAVGMTNQPLFIGLSLVQALNIGGTAIIARYVGAKQTDKIENVLQHIILLTLVLLAIPLSLVGIFFADPILSFMGAQTDTLTVGKGYFRVVSIGFLFQSFNFAISAALRGAGNTKTTMRINLSVNLINVIGNAILIYGLLGVPPLGVTGAGISTAFSQFLASIILITYLFRGKSIIQLTFKERFKFDKDILVNLIKIGVPASLEQMALRIGLLLFAKIVAGLGTVVFAAHQICLSILGLSFNPGQAFGIATSSLVGQGLGAKDPERAEAYAKESRRIGSLISSIMAFLFFVFSPQLISLYTSDPEIIQKASVALKIIALVQPFQSSQLILAGGLRGAGDTFWPLISTFIGVLGIRVFLAYVLVNFFNLGLPGAWMGVFVDQFVRWGIIYIRFRSGKWKTVTIR</sequence>
<evidence type="ECO:0000256" key="10">
    <source>
        <dbReference type="ARBA" id="ARBA00023065"/>
    </source>
</evidence>
<evidence type="ECO:0000256" key="6">
    <source>
        <dbReference type="ARBA" id="ARBA00022449"/>
    </source>
</evidence>
<keyword evidence="10" id="KW-0406">Ion transport</keyword>
<evidence type="ECO:0000256" key="4">
    <source>
        <dbReference type="ARBA" id="ARBA00020268"/>
    </source>
</evidence>
<proteinExistence type="inferred from homology"/>
<protein>
    <recommendedName>
        <fullName evidence="4">Probable multidrug resistance protein NorM</fullName>
    </recommendedName>
    <alternativeName>
        <fullName evidence="12">Multidrug-efflux transporter</fullName>
    </alternativeName>
</protein>
<evidence type="ECO:0000313" key="15">
    <source>
        <dbReference type="Proteomes" id="UP001486565"/>
    </source>
</evidence>
<evidence type="ECO:0000256" key="13">
    <source>
        <dbReference type="SAM" id="Phobius"/>
    </source>
</evidence>
<feature type="transmembrane region" description="Helical" evidence="13">
    <location>
        <begin position="403"/>
        <end position="428"/>
    </location>
</feature>
<dbReference type="EMBL" id="CP121687">
    <property type="protein sequence ID" value="WZL70986.1"/>
    <property type="molecule type" value="Genomic_DNA"/>
</dbReference>
<gene>
    <name evidence="14" type="ORF">QBE51_05545</name>
</gene>